<accession>A0ABW3MNU1</accession>
<keyword evidence="1" id="KW-1133">Transmembrane helix</keyword>
<sequence length="120" mass="13189">LRHRESSLVAHLLEAQGATYGESLIAGLAGGIGFMYAVFEYKDMPPLLTIVAQHHPEPWAPAALTRLGVSFVELHGRAGLRTPALVTVDRSRLPWHGLEPGFGTDRTWWRSRASTATRCT</sequence>
<protein>
    <submittedName>
        <fullName evidence="2">Uncharacterized protein</fullName>
    </submittedName>
</protein>
<evidence type="ECO:0000313" key="2">
    <source>
        <dbReference type="EMBL" id="MFD1050964.1"/>
    </source>
</evidence>
<feature type="transmembrane region" description="Helical" evidence="1">
    <location>
        <begin position="20"/>
        <end position="39"/>
    </location>
</feature>
<reference evidence="3" key="1">
    <citation type="journal article" date="2019" name="Int. J. Syst. Evol. Microbiol.">
        <title>The Global Catalogue of Microorganisms (GCM) 10K type strain sequencing project: providing services to taxonomists for standard genome sequencing and annotation.</title>
        <authorList>
            <consortium name="The Broad Institute Genomics Platform"/>
            <consortium name="The Broad Institute Genome Sequencing Center for Infectious Disease"/>
            <person name="Wu L."/>
            <person name="Ma J."/>
        </authorList>
    </citation>
    <scope>NUCLEOTIDE SEQUENCE [LARGE SCALE GENOMIC DNA]</scope>
    <source>
        <strain evidence="3">JCM 31486</strain>
    </source>
</reference>
<evidence type="ECO:0000256" key="1">
    <source>
        <dbReference type="SAM" id="Phobius"/>
    </source>
</evidence>
<organism evidence="2 3">
    <name type="scientific">Kibdelosporangium lantanae</name>
    <dbReference type="NCBI Taxonomy" id="1497396"/>
    <lineage>
        <taxon>Bacteria</taxon>
        <taxon>Bacillati</taxon>
        <taxon>Actinomycetota</taxon>
        <taxon>Actinomycetes</taxon>
        <taxon>Pseudonocardiales</taxon>
        <taxon>Pseudonocardiaceae</taxon>
        <taxon>Kibdelosporangium</taxon>
    </lineage>
</organism>
<feature type="non-terminal residue" evidence="2">
    <location>
        <position position="1"/>
    </location>
</feature>
<dbReference type="Proteomes" id="UP001597045">
    <property type="component" value="Unassembled WGS sequence"/>
</dbReference>
<name>A0ABW3MNU1_9PSEU</name>
<comment type="caution">
    <text evidence="2">The sequence shown here is derived from an EMBL/GenBank/DDBJ whole genome shotgun (WGS) entry which is preliminary data.</text>
</comment>
<keyword evidence="1" id="KW-0472">Membrane</keyword>
<evidence type="ECO:0000313" key="3">
    <source>
        <dbReference type="Proteomes" id="UP001597045"/>
    </source>
</evidence>
<gene>
    <name evidence="2" type="ORF">ACFQ1S_38275</name>
</gene>
<dbReference type="EMBL" id="JBHTIS010003227">
    <property type="protein sequence ID" value="MFD1050964.1"/>
    <property type="molecule type" value="Genomic_DNA"/>
</dbReference>
<keyword evidence="1" id="KW-0812">Transmembrane</keyword>
<keyword evidence="3" id="KW-1185">Reference proteome</keyword>
<proteinExistence type="predicted"/>